<accession>A0ABS1KQH9</accession>
<sequence length="106" mass="12018">MEWVKLFAGDEAARTQLKEHKPQLLIVHGKRICLTLHNGKFFAVQDACTHNSESLSKGHVNHLGEIICPWHNYRFSLSSGKACDSSCRDLTTYPLKWDESGFFIGI</sequence>
<dbReference type="RefSeq" id="WP_202009170.1">
    <property type="nucleotide sequence ID" value="NZ_JAERRB010000003.1"/>
</dbReference>
<evidence type="ECO:0000256" key="1">
    <source>
        <dbReference type="ARBA" id="ARBA00022714"/>
    </source>
</evidence>
<comment type="caution">
    <text evidence="8">The sequence shown here is derived from an EMBL/GenBank/DDBJ whole genome shotgun (WGS) entry which is preliminary data.</text>
</comment>
<dbReference type="PROSITE" id="PS51296">
    <property type="entry name" value="RIESKE"/>
    <property type="match status" value="1"/>
</dbReference>
<dbReference type="Gene3D" id="2.102.10.10">
    <property type="entry name" value="Rieske [2Fe-2S] iron-sulphur domain"/>
    <property type="match status" value="1"/>
</dbReference>
<evidence type="ECO:0000259" key="7">
    <source>
        <dbReference type="PROSITE" id="PS51296"/>
    </source>
</evidence>
<keyword evidence="1" id="KW-0001">2Fe-2S</keyword>
<evidence type="ECO:0000256" key="3">
    <source>
        <dbReference type="ARBA" id="ARBA00023004"/>
    </source>
</evidence>
<organism evidence="8 9">
    <name type="scientific">Chryseolinea lacunae</name>
    <dbReference type="NCBI Taxonomy" id="2801331"/>
    <lineage>
        <taxon>Bacteria</taxon>
        <taxon>Pseudomonadati</taxon>
        <taxon>Bacteroidota</taxon>
        <taxon>Cytophagia</taxon>
        <taxon>Cytophagales</taxon>
        <taxon>Fulvivirgaceae</taxon>
        <taxon>Chryseolinea</taxon>
    </lineage>
</organism>
<gene>
    <name evidence="8" type="ORF">JI741_10945</name>
</gene>
<evidence type="ECO:0000313" key="8">
    <source>
        <dbReference type="EMBL" id="MBL0741738.1"/>
    </source>
</evidence>
<evidence type="ECO:0000256" key="4">
    <source>
        <dbReference type="ARBA" id="ARBA00023014"/>
    </source>
</evidence>
<dbReference type="Proteomes" id="UP000613030">
    <property type="component" value="Unassembled WGS sequence"/>
</dbReference>
<evidence type="ECO:0000256" key="5">
    <source>
        <dbReference type="ARBA" id="ARBA00034078"/>
    </source>
</evidence>
<comment type="similarity">
    <text evidence="6">Belongs to the bacterial ring-hydroxylating dioxygenase ferredoxin component family.</text>
</comment>
<evidence type="ECO:0000256" key="2">
    <source>
        <dbReference type="ARBA" id="ARBA00022723"/>
    </source>
</evidence>
<keyword evidence="4" id="KW-0411">Iron-sulfur</keyword>
<comment type="cofactor">
    <cofactor evidence="5">
        <name>[2Fe-2S] cluster</name>
        <dbReference type="ChEBI" id="CHEBI:190135"/>
    </cofactor>
</comment>
<dbReference type="InterPro" id="IPR017941">
    <property type="entry name" value="Rieske_2Fe-2S"/>
</dbReference>
<proteinExistence type="inferred from homology"/>
<feature type="domain" description="Rieske" evidence="7">
    <location>
        <begin position="9"/>
        <end position="104"/>
    </location>
</feature>
<dbReference type="PANTHER" id="PTHR21496:SF0">
    <property type="entry name" value="RIESKE DOMAIN-CONTAINING PROTEIN"/>
    <property type="match status" value="1"/>
</dbReference>
<protein>
    <submittedName>
        <fullName evidence="8">Rieske 2Fe-2S domain-containing protein</fullName>
    </submittedName>
</protein>
<dbReference type="EMBL" id="JAERRB010000003">
    <property type="protein sequence ID" value="MBL0741738.1"/>
    <property type="molecule type" value="Genomic_DNA"/>
</dbReference>
<dbReference type="SUPFAM" id="SSF50022">
    <property type="entry name" value="ISP domain"/>
    <property type="match status" value="1"/>
</dbReference>
<keyword evidence="9" id="KW-1185">Reference proteome</keyword>
<dbReference type="Pfam" id="PF00355">
    <property type="entry name" value="Rieske"/>
    <property type="match status" value="1"/>
</dbReference>
<evidence type="ECO:0000313" key="9">
    <source>
        <dbReference type="Proteomes" id="UP000613030"/>
    </source>
</evidence>
<name>A0ABS1KQH9_9BACT</name>
<evidence type="ECO:0000256" key="6">
    <source>
        <dbReference type="ARBA" id="ARBA00038001"/>
    </source>
</evidence>
<keyword evidence="2" id="KW-0479">Metal-binding</keyword>
<keyword evidence="3" id="KW-0408">Iron</keyword>
<dbReference type="PANTHER" id="PTHR21496">
    <property type="entry name" value="FERREDOXIN-RELATED"/>
    <property type="match status" value="1"/>
</dbReference>
<reference evidence="8 9" key="1">
    <citation type="submission" date="2021-01" db="EMBL/GenBank/DDBJ databases">
        <title>Chryseolinea sp. Jin1 Genome sequencing and assembly.</title>
        <authorList>
            <person name="Kim I."/>
        </authorList>
    </citation>
    <scope>NUCLEOTIDE SEQUENCE [LARGE SCALE GENOMIC DNA]</scope>
    <source>
        <strain evidence="8 9">Jin1</strain>
    </source>
</reference>
<dbReference type="InterPro" id="IPR036922">
    <property type="entry name" value="Rieske_2Fe-2S_sf"/>
</dbReference>